<organism evidence="1 2">
    <name type="scientific">Brassica cretica</name>
    <name type="common">Mustard</name>
    <dbReference type="NCBI Taxonomy" id="69181"/>
    <lineage>
        <taxon>Eukaryota</taxon>
        <taxon>Viridiplantae</taxon>
        <taxon>Streptophyta</taxon>
        <taxon>Embryophyta</taxon>
        <taxon>Tracheophyta</taxon>
        <taxon>Spermatophyta</taxon>
        <taxon>Magnoliopsida</taxon>
        <taxon>eudicotyledons</taxon>
        <taxon>Gunneridae</taxon>
        <taxon>Pentapetalae</taxon>
        <taxon>rosids</taxon>
        <taxon>malvids</taxon>
        <taxon>Brassicales</taxon>
        <taxon>Brassicaceae</taxon>
        <taxon>Brassiceae</taxon>
        <taxon>Brassica</taxon>
    </lineage>
</organism>
<dbReference type="Proteomes" id="UP000712600">
    <property type="component" value="Unassembled WGS sequence"/>
</dbReference>
<gene>
    <name evidence="1" type="ORF">F2Q69_00036365</name>
</gene>
<sequence length="126" mass="15061">MDREARGGSLHGFRTWCQQYNKLSVSRSLRCRHAWKLYMQPACRSTRWIDQARVMQPDIWEDWWRPECVLDMQPAMWSTRCRRAYVQSHAKRHTGCHQPEADWLLSPMNIPRPQIISSHPELSKTI</sequence>
<dbReference type="AlphaFoldDB" id="A0A8S9SJU2"/>
<dbReference type="EMBL" id="QGKX02000004">
    <property type="protein sequence ID" value="KAF3602092.1"/>
    <property type="molecule type" value="Genomic_DNA"/>
</dbReference>
<accession>A0A8S9SJU2</accession>
<name>A0A8S9SJU2_BRACR</name>
<protein>
    <submittedName>
        <fullName evidence="1">Uncharacterized protein</fullName>
    </submittedName>
</protein>
<comment type="caution">
    <text evidence="1">The sequence shown here is derived from an EMBL/GenBank/DDBJ whole genome shotgun (WGS) entry which is preliminary data.</text>
</comment>
<evidence type="ECO:0000313" key="1">
    <source>
        <dbReference type="EMBL" id="KAF3602092.1"/>
    </source>
</evidence>
<proteinExistence type="predicted"/>
<reference evidence="1" key="1">
    <citation type="submission" date="2019-12" db="EMBL/GenBank/DDBJ databases">
        <title>Genome sequencing and annotation of Brassica cretica.</title>
        <authorList>
            <person name="Studholme D.J."/>
            <person name="Sarris P."/>
        </authorList>
    </citation>
    <scope>NUCLEOTIDE SEQUENCE</scope>
    <source>
        <strain evidence="1">PFS-109/04</strain>
        <tissue evidence="1">Leaf</tissue>
    </source>
</reference>
<evidence type="ECO:0000313" key="2">
    <source>
        <dbReference type="Proteomes" id="UP000712600"/>
    </source>
</evidence>